<feature type="chain" id="PRO_5024362390" description="Nuclear transport factor 2 family protein" evidence="1">
    <location>
        <begin position="28"/>
        <end position="166"/>
    </location>
</feature>
<dbReference type="EMBL" id="VWOJ01000002">
    <property type="protein sequence ID" value="KAA5803696.1"/>
    <property type="molecule type" value="Genomic_DNA"/>
</dbReference>
<comment type="caution">
    <text evidence="2">The sequence shown here is derived from an EMBL/GenBank/DDBJ whole genome shotgun (WGS) entry which is preliminary data.</text>
</comment>
<protein>
    <recommendedName>
        <fullName evidence="4">Nuclear transport factor 2 family protein</fullName>
    </recommendedName>
</protein>
<proteinExistence type="predicted"/>
<organism evidence="2 3">
    <name type="scientific">Alkalicaulis satelles</name>
    <dbReference type="NCBI Taxonomy" id="2609175"/>
    <lineage>
        <taxon>Bacteria</taxon>
        <taxon>Pseudomonadati</taxon>
        <taxon>Pseudomonadota</taxon>
        <taxon>Alphaproteobacteria</taxon>
        <taxon>Maricaulales</taxon>
        <taxon>Maricaulaceae</taxon>
        <taxon>Alkalicaulis</taxon>
    </lineage>
</organism>
<name>A0A5M6ZG22_9PROT</name>
<keyword evidence="3" id="KW-1185">Reference proteome</keyword>
<dbReference type="RefSeq" id="WP_150022964.1">
    <property type="nucleotide sequence ID" value="NZ_VWOJ01000002.1"/>
</dbReference>
<evidence type="ECO:0000256" key="1">
    <source>
        <dbReference type="SAM" id="SignalP"/>
    </source>
</evidence>
<dbReference type="AlphaFoldDB" id="A0A5M6ZG22"/>
<reference evidence="2 3" key="1">
    <citation type="submission" date="2019-09" db="EMBL/GenBank/DDBJ databases">
        <authorList>
            <person name="Kevbrin V."/>
            <person name="Grouzdev D.S."/>
        </authorList>
    </citation>
    <scope>NUCLEOTIDE SEQUENCE [LARGE SCALE GENOMIC DNA]</scope>
    <source>
        <strain evidence="2 3">G-192</strain>
    </source>
</reference>
<feature type="signal peptide" evidence="1">
    <location>
        <begin position="1"/>
        <end position="27"/>
    </location>
</feature>
<gene>
    <name evidence="2" type="ORF">F1654_07800</name>
</gene>
<evidence type="ECO:0008006" key="4">
    <source>
        <dbReference type="Google" id="ProtNLM"/>
    </source>
</evidence>
<dbReference type="PROSITE" id="PS51257">
    <property type="entry name" value="PROKAR_LIPOPROTEIN"/>
    <property type="match status" value="1"/>
</dbReference>
<evidence type="ECO:0000313" key="2">
    <source>
        <dbReference type="EMBL" id="KAA5803696.1"/>
    </source>
</evidence>
<dbReference type="Proteomes" id="UP000325122">
    <property type="component" value="Unassembled WGS sequence"/>
</dbReference>
<evidence type="ECO:0000313" key="3">
    <source>
        <dbReference type="Proteomes" id="UP000325122"/>
    </source>
</evidence>
<keyword evidence="1" id="KW-0732">Signal</keyword>
<accession>A0A5M6ZG22</accession>
<sequence length="166" mass="17851">MTACLPRLGAIAVLAALASACTTQSLACRDADAAERSLFAAIVAHDQNRVASLMAAEGRETANRLRALDPEIQAQLFGTRMGDRSVRTVMMRPPLCLIDEPQGSNARVTYVFPAGRFDALQNPGMTGLQTGEPGYDHAACRFVMENGQWRLADACLTTFRPRPAVG</sequence>